<proteinExistence type="predicted"/>
<dbReference type="AlphaFoldDB" id="A0AAV4F347"/>
<organism evidence="1 2">
    <name type="scientific">Elysia marginata</name>
    <dbReference type="NCBI Taxonomy" id="1093978"/>
    <lineage>
        <taxon>Eukaryota</taxon>
        <taxon>Metazoa</taxon>
        <taxon>Spiralia</taxon>
        <taxon>Lophotrochozoa</taxon>
        <taxon>Mollusca</taxon>
        <taxon>Gastropoda</taxon>
        <taxon>Heterobranchia</taxon>
        <taxon>Euthyneura</taxon>
        <taxon>Panpulmonata</taxon>
        <taxon>Sacoglossa</taxon>
        <taxon>Placobranchoidea</taxon>
        <taxon>Plakobranchidae</taxon>
        <taxon>Elysia</taxon>
    </lineage>
</organism>
<name>A0AAV4F347_9GAST</name>
<gene>
    <name evidence="1" type="ORF">ElyMa_001996200</name>
</gene>
<accession>A0AAV4F347</accession>
<reference evidence="1 2" key="1">
    <citation type="journal article" date="2021" name="Elife">
        <title>Chloroplast acquisition without the gene transfer in kleptoplastic sea slugs, Plakobranchus ocellatus.</title>
        <authorList>
            <person name="Maeda T."/>
            <person name="Takahashi S."/>
            <person name="Yoshida T."/>
            <person name="Shimamura S."/>
            <person name="Takaki Y."/>
            <person name="Nagai Y."/>
            <person name="Toyoda A."/>
            <person name="Suzuki Y."/>
            <person name="Arimoto A."/>
            <person name="Ishii H."/>
            <person name="Satoh N."/>
            <person name="Nishiyama T."/>
            <person name="Hasebe M."/>
            <person name="Maruyama T."/>
            <person name="Minagawa J."/>
            <person name="Obokata J."/>
            <person name="Shigenobu S."/>
        </authorList>
    </citation>
    <scope>NUCLEOTIDE SEQUENCE [LARGE SCALE GENOMIC DNA]</scope>
</reference>
<sequence length="183" mass="20776">MVFEFSALIDLKSAKKKLLRSLRSCSGMAGKQFCTADEWAVHLFRNVKQVMSFVTVAQPRRGTIILLTCSPRVAWRAIQHLNQVWRGLPPNVHHVWRGVPFSILTKCGTVSHLACCRCVSLHSYSVALLATEHVHHAYHGLSSNKDTIRDMVPTSLYVRQGFPVPMRRLKTIKSRWLRAKSLS</sequence>
<protein>
    <submittedName>
        <fullName evidence="1">Uncharacterized protein</fullName>
    </submittedName>
</protein>
<keyword evidence="2" id="KW-1185">Reference proteome</keyword>
<dbReference type="Proteomes" id="UP000762676">
    <property type="component" value="Unassembled WGS sequence"/>
</dbReference>
<comment type="caution">
    <text evidence="1">The sequence shown here is derived from an EMBL/GenBank/DDBJ whole genome shotgun (WGS) entry which is preliminary data.</text>
</comment>
<dbReference type="EMBL" id="BMAT01004062">
    <property type="protein sequence ID" value="GFR67380.1"/>
    <property type="molecule type" value="Genomic_DNA"/>
</dbReference>
<evidence type="ECO:0000313" key="2">
    <source>
        <dbReference type="Proteomes" id="UP000762676"/>
    </source>
</evidence>
<evidence type="ECO:0000313" key="1">
    <source>
        <dbReference type="EMBL" id="GFR67380.1"/>
    </source>
</evidence>